<accession>A0A939S7Y3</accession>
<dbReference type="Proteomes" id="UP000664382">
    <property type="component" value="Unassembled WGS sequence"/>
</dbReference>
<dbReference type="RefSeq" id="WP_208097069.1">
    <property type="nucleotide sequence ID" value="NZ_JAGDYM010000005.1"/>
</dbReference>
<dbReference type="EMBL" id="JAGDYM010000005">
    <property type="protein sequence ID" value="MBO1901466.1"/>
    <property type="molecule type" value="Genomic_DNA"/>
</dbReference>
<dbReference type="AlphaFoldDB" id="A0A939S7Y3"/>
<keyword evidence="3" id="KW-1185">Reference proteome</keyword>
<comment type="caution">
    <text evidence="2">The sequence shown here is derived from an EMBL/GenBank/DDBJ whole genome shotgun (WGS) entry which is preliminary data.</text>
</comment>
<feature type="domain" description="SseB protein N-terminal" evidence="1">
    <location>
        <begin position="21"/>
        <end position="121"/>
    </location>
</feature>
<name>A0A939S7Y3_9MICO</name>
<protein>
    <submittedName>
        <fullName evidence="2">SseB family protein</fullName>
    </submittedName>
</protein>
<evidence type="ECO:0000313" key="3">
    <source>
        <dbReference type="Proteomes" id="UP000664382"/>
    </source>
</evidence>
<dbReference type="Pfam" id="PF07179">
    <property type="entry name" value="SseB"/>
    <property type="match status" value="1"/>
</dbReference>
<reference evidence="2" key="1">
    <citation type="submission" date="2021-03" db="EMBL/GenBank/DDBJ databases">
        <title>Leucobacter chromiisoli sp. nov., isolated from chromium-containing soil of chemical plant.</title>
        <authorList>
            <person name="Xu Z."/>
        </authorList>
    </citation>
    <scope>NUCLEOTIDE SEQUENCE</scope>
    <source>
        <strain evidence="2">S27</strain>
    </source>
</reference>
<proteinExistence type="predicted"/>
<gene>
    <name evidence="2" type="ORF">J4H92_05830</name>
</gene>
<sequence length="151" mass="16055">MADAQIPEGLTAEYENVGARSALDALQAEPDYERLAAFLAALREGYLIADVTGTPRKKATRIRTIRSTTGQLLLPLFTSMAELRRAVPNGRAEQAKGAIMPASEALGLIRTGRFVAAQFDAGSAALVVLRTYVELVLGGEPLDAATVEGLR</sequence>
<evidence type="ECO:0000259" key="1">
    <source>
        <dbReference type="Pfam" id="PF07179"/>
    </source>
</evidence>
<organism evidence="2 3">
    <name type="scientific">Leucobacter weissii</name>
    <dbReference type="NCBI Taxonomy" id="1983706"/>
    <lineage>
        <taxon>Bacteria</taxon>
        <taxon>Bacillati</taxon>
        <taxon>Actinomycetota</taxon>
        <taxon>Actinomycetes</taxon>
        <taxon>Micrococcales</taxon>
        <taxon>Microbacteriaceae</taxon>
        <taxon>Leucobacter</taxon>
    </lineage>
</organism>
<evidence type="ECO:0000313" key="2">
    <source>
        <dbReference type="EMBL" id="MBO1901466.1"/>
    </source>
</evidence>
<dbReference type="InterPro" id="IPR009839">
    <property type="entry name" value="SseB_N"/>
</dbReference>